<dbReference type="GO" id="GO:0016747">
    <property type="term" value="F:acyltransferase activity, transferring groups other than amino-acyl groups"/>
    <property type="evidence" value="ECO:0007669"/>
    <property type="project" value="TreeGrafter"/>
</dbReference>
<organism evidence="2 3">
    <name type="scientific">Corynebacterium canis</name>
    <dbReference type="NCBI Taxonomy" id="679663"/>
    <lineage>
        <taxon>Bacteria</taxon>
        <taxon>Bacillati</taxon>
        <taxon>Actinomycetota</taxon>
        <taxon>Actinomycetes</taxon>
        <taxon>Mycobacteriales</taxon>
        <taxon>Corynebacteriaceae</taxon>
        <taxon>Corynebacterium</taxon>
    </lineage>
</organism>
<evidence type="ECO:0000313" key="2">
    <source>
        <dbReference type="EMBL" id="TWT26640.1"/>
    </source>
</evidence>
<keyword evidence="3" id="KW-1185">Reference proteome</keyword>
<sequence>MTIMNRLRAVGRSATVVAMAVAAAAGLAVAGSGVAQADARDTLRPDATGTCDWDAAQHWVQRCDVWSQAMGRNVPVLVQPARAGGNAGFYLLDGMRADDNFTGWTVYSNAQAAYVDSNLTLVMPVGGAGSFYSDWENSAAFSAEPVTYKWETFLTSELPGYLQQHFGVSPTNNSIAGLSMGGTAALNLAARHPNQFRQALSYSGYLHTTAPGMQTLLRLALLETGGFNLNAMYGSITNPRRFENDPFHNMEGLKGSDVYISAATGAWAPEDHGLPLDQRFMGSGLEWLARSTTQEWEREARSKGLNPATNYPAVGIHNWRLWTDELWRTRDRVLDVMNAR</sequence>
<dbReference type="AlphaFoldDB" id="A0A5C5UML4"/>
<dbReference type="SUPFAM" id="SSF53474">
    <property type="entry name" value="alpha/beta-Hydrolases"/>
    <property type="match status" value="1"/>
</dbReference>
<dbReference type="Proteomes" id="UP000320791">
    <property type="component" value="Unassembled WGS sequence"/>
</dbReference>
<name>A0A5C5UML4_9CORY</name>
<dbReference type="RefSeq" id="WP_146324084.1">
    <property type="nucleotide sequence ID" value="NZ_BAABLR010000024.1"/>
</dbReference>
<accession>A0A5C5UML4</accession>
<dbReference type="PANTHER" id="PTHR48098:SF1">
    <property type="entry name" value="DIACYLGLYCEROL ACYLTRANSFERASE_MYCOLYLTRANSFERASE AG85A"/>
    <property type="match status" value="1"/>
</dbReference>
<proteinExistence type="predicted"/>
<keyword evidence="1" id="KW-0732">Signal</keyword>
<evidence type="ECO:0000256" key="1">
    <source>
        <dbReference type="SAM" id="SignalP"/>
    </source>
</evidence>
<evidence type="ECO:0000313" key="3">
    <source>
        <dbReference type="Proteomes" id="UP000320791"/>
    </source>
</evidence>
<protein>
    <submittedName>
        <fullName evidence="2">Esterase family protein</fullName>
    </submittedName>
</protein>
<dbReference type="InterPro" id="IPR050583">
    <property type="entry name" value="Mycobacterial_A85_antigen"/>
</dbReference>
<feature type="chain" id="PRO_5022909576" evidence="1">
    <location>
        <begin position="38"/>
        <end position="340"/>
    </location>
</feature>
<dbReference type="InterPro" id="IPR000801">
    <property type="entry name" value="Esterase-like"/>
</dbReference>
<dbReference type="OrthoDB" id="4366784at2"/>
<feature type="signal peptide" evidence="1">
    <location>
        <begin position="1"/>
        <end position="37"/>
    </location>
</feature>
<comment type="caution">
    <text evidence="2">The sequence shown here is derived from an EMBL/GenBank/DDBJ whole genome shotgun (WGS) entry which is preliminary data.</text>
</comment>
<dbReference type="Gene3D" id="3.40.50.1820">
    <property type="entry name" value="alpha/beta hydrolase"/>
    <property type="match status" value="1"/>
</dbReference>
<dbReference type="Pfam" id="PF00756">
    <property type="entry name" value="Esterase"/>
    <property type="match status" value="1"/>
</dbReference>
<dbReference type="EMBL" id="VOHM01000008">
    <property type="protein sequence ID" value="TWT26640.1"/>
    <property type="molecule type" value="Genomic_DNA"/>
</dbReference>
<dbReference type="InterPro" id="IPR029058">
    <property type="entry name" value="AB_hydrolase_fold"/>
</dbReference>
<reference evidence="2 3" key="1">
    <citation type="submission" date="2019-08" db="EMBL/GenBank/DDBJ databases">
        <authorList>
            <person name="Lei W."/>
        </authorList>
    </citation>
    <scope>NUCLEOTIDE SEQUENCE [LARGE SCALE GENOMIC DNA]</scope>
    <source>
        <strain evidence="2 3">CCUG 58627</strain>
    </source>
</reference>
<gene>
    <name evidence="2" type="ORF">FRX94_05275</name>
</gene>
<dbReference type="PANTHER" id="PTHR48098">
    <property type="entry name" value="ENTEROCHELIN ESTERASE-RELATED"/>
    <property type="match status" value="1"/>
</dbReference>